<keyword evidence="2" id="KW-1185">Reference proteome</keyword>
<proteinExistence type="predicted"/>
<dbReference type="Gene3D" id="6.10.140.1340">
    <property type="match status" value="1"/>
</dbReference>
<sequence>MIAETESARSRVEAHTADYINERIRQDTEAKICYYSRRLDQIEDRINQLDQEWDIERTLQTNAAAVSMFGIIMGTTRSRKWYLLPAVVAGFLLQHAVQGWCPPLEMFRRLGFRTSQEIYREKNALKALRGDYNDINSNAEMSQDEKAQQALHATEI</sequence>
<organism evidence="1 2">
    <name type="scientific">Anaerohalosphaera lusitana</name>
    <dbReference type="NCBI Taxonomy" id="1936003"/>
    <lineage>
        <taxon>Bacteria</taxon>
        <taxon>Pseudomonadati</taxon>
        <taxon>Planctomycetota</taxon>
        <taxon>Phycisphaerae</taxon>
        <taxon>Sedimentisphaerales</taxon>
        <taxon>Anaerohalosphaeraceae</taxon>
        <taxon>Anaerohalosphaera</taxon>
    </lineage>
</organism>
<dbReference type="EMBL" id="CP019791">
    <property type="protein sequence ID" value="AQT67700.1"/>
    <property type="molecule type" value="Genomic_DNA"/>
</dbReference>
<dbReference type="OrthoDB" id="9799383at2"/>
<accession>A0A1U9NJE8</accession>
<evidence type="ECO:0008006" key="3">
    <source>
        <dbReference type="Google" id="ProtNLM"/>
    </source>
</evidence>
<dbReference type="RefSeq" id="WP_146660097.1">
    <property type="nucleotide sequence ID" value="NZ_CP019791.1"/>
</dbReference>
<name>A0A1U9NJE8_9BACT</name>
<evidence type="ECO:0000313" key="1">
    <source>
        <dbReference type="EMBL" id="AQT67700.1"/>
    </source>
</evidence>
<dbReference type="Proteomes" id="UP000189674">
    <property type="component" value="Chromosome"/>
</dbReference>
<dbReference type="AlphaFoldDB" id="A0A1U9NJE8"/>
<dbReference type="STRING" id="1936003.STSP2_00848"/>
<evidence type="ECO:0000313" key="2">
    <source>
        <dbReference type="Proteomes" id="UP000189674"/>
    </source>
</evidence>
<gene>
    <name evidence="1" type="ORF">STSP2_00848</name>
</gene>
<reference evidence="2" key="1">
    <citation type="submission" date="2017-02" db="EMBL/GenBank/DDBJ databases">
        <title>Comparative genomics and description of representatives of a novel lineage of planctomycetes thriving in anoxic sediments.</title>
        <authorList>
            <person name="Spring S."/>
            <person name="Bunk B."/>
            <person name="Sproer C."/>
        </authorList>
    </citation>
    <scope>NUCLEOTIDE SEQUENCE [LARGE SCALE GENOMIC DNA]</scope>
    <source>
        <strain evidence="2">ST-NAGAB-D1</strain>
    </source>
</reference>
<protein>
    <recommendedName>
        <fullName evidence="3">DUF2892 domain-containing protein</fullName>
    </recommendedName>
</protein>
<dbReference type="KEGG" id="alus:STSP2_00848"/>